<evidence type="ECO:0000313" key="2">
    <source>
        <dbReference type="Proteomes" id="UP000050761"/>
    </source>
</evidence>
<reference evidence="3" key="2">
    <citation type="submission" date="2019-09" db="UniProtKB">
        <authorList>
            <consortium name="WormBaseParasite"/>
        </authorList>
    </citation>
    <scope>IDENTIFICATION</scope>
</reference>
<protein>
    <submittedName>
        <fullName evidence="3">Prophage protein</fullName>
    </submittedName>
</protein>
<dbReference type="Proteomes" id="UP000050761">
    <property type="component" value="Unassembled WGS sequence"/>
</dbReference>
<dbReference type="AlphaFoldDB" id="A0A183F4L1"/>
<evidence type="ECO:0000313" key="3">
    <source>
        <dbReference type="WBParaSite" id="HPBE_0000110301-mRNA-1"/>
    </source>
</evidence>
<accession>A0A183F4L1</accession>
<gene>
    <name evidence="1" type="ORF">HPBE_LOCUS1104</name>
</gene>
<sequence>MPEGKMTEYQIEIDDYKTELIREIQHIREHAKEQMPEFLIPQTSLKCIISAGELIPELPEPALCHHVDTVIEAARCIAIWQGVGSRAEKIDPLAGLWLPLMHDVNMWLACGARFI</sequence>
<evidence type="ECO:0000313" key="1">
    <source>
        <dbReference type="EMBL" id="VDO19486.1"/>
    </source>
</evidence>
<dbReference type="WBParaSite" id="HPBE_0000110301-mRNA-1">
    <property type="protein sequence ID" value="HPBE_0000110301-mRNA-1"/>
    <property type="gene ID" value="HPBE_0000110301"/>
</dbReference>
<keyword evidence="2" id="KW-1185">Reference proteome</keyword>
<dbReference type="EMBL" id="UZAH01001078">
    <property type="protein sequence ID" value="VDO19486.1"/>
    <property type="molecule type" value="Genomic_DNA"/>
</dbReference>
<proteinExistence type="predicted"/>
<organism evidence="2 3">
    <name type="scientific">Heligmosomoides polygyrus</name>
    <name type="common">Parasitic roundworm</name>
    <dbReference type="NCBI Taxonomy" id="6339"/>
    <lineage>
        <taxon>Eukaryota</taxon>
        <taxon>Metazoa</taxon>
        <taxon>Ecdysozoa</taxon>
        <taxon>Nematoda</taxon>
        <taxon>Chromadorea</taxon>
        <taxon>Rhabditida</taxon>
        <taxon>Rhabditina</taxon>
        <taxon>Rhabditomorpha</taxon>
        <taxon>Strongyloidea</taxon>
        <taxon>Heligmosomidae</taxon>
        <taxon>Heligmosomoides</taxon>
    </lineage>
</organism>
<reference evidence="1 2" key="1">
    <citation type="submission" date="2018-11" db="EMBL/GenBank/DDBJ databases">
        <authorList>
            <consortium name="Pathogen Informatics"/>
        </authorList>
    </citation>
    <scope>NUCLEOTIDE SEQUENCE [LARGE SCALE GENOMIC DNA]</scope>
</reference>
<accession>A0A3P7TDZ9</accession>
<name>A0A183F4L1_HELPZ</name>